<dbReference type="RefSeq" id="WP_072877009.1">
    <property type="nucleotide sequence ID" value="NZ_JAZDQC010000002.1"/>
</dbReference>
<evidence type="ECO:0000313" key="1">
    <source>
        <dbReference type="EMBL" id="SFB75186.1"/>
    </source>
</evidence>
<dbReference type="Proteomes" id="UP000184031">
    <property type="component" value="Unassembled WGS sequence"/>
</dbReference>
<dbReference type="EMBL" id="FRAT01000002">
    <property type="protein sequence ID" value="SHK31054.1"/>
    <property type="molecule type" value="Genomic_DNA"/>
</dbReference>
<accession>A0A3A1NU52</accession>
<evidence type="ECO:0000313" key="3">
    <source>
        <dbReference type="Proteomes" id="UP000184031"/>
    </source>
</evidence>
<evidence type="ECO:0000313" key="2">
    <source>
        <dbReference type="EMBL" id="SHK31054.1"/>
    </source>
</evidence>
<dbReference type="Proteomes" id="UP000198940">
    <property type="component" value="Unassembled WGS sequence"/>
</dbReference>
<sequence>MLFISILFVLLFGTVNFNWVYSGNIDSAIKRACIDLEYSLRPRITKFLLTKVDGECCGDFSCYHFDVDVRRNWVWISEKTPKECIKKILPDFDIEINGANIPSVA</sequence>
<organism evidence="2 3">
    <name type="scientific">Flagellimonas taeanensis</name>
    <dbReference type="NCBI Taxonomy" id="1005926"/>
    <lineage>
        <taxon>Bacteria</taxon>
        <taxon>Pseudomonadati</taxon>
        <taxon>Bacteroidota</taxon>
        <taxon>Flavobacteriia</taxon>
        <taxon>Flavobacteriales</taxon>
        <taxon>Flavobacteriaceae</taxon>
        <taxon>Flagellimonas</taxon>
    </lineage>
</organism>
<comment type="caution">
    <text evidence="2">The sequence shown here is derived from an EMBL/GenBank/DDBJ whole genome shotgun (WGS) entry which is preliminary data.</text>
</comment>
<protein>
    <submittedName>
        <fullName evidence="2">Uncharacterized protein</fullName>
    </submittedName>
</protein>
<keyword evidence="4" id="KW-1185">Reference proteome</keyword>
<dbReference type="EMBL" id="FOKU01000002">
    <property type="protein sequence ID" value="SFB75186.1"/>
    <property type="molecule type" value="Genomic_DNA"/>
</dbReference>
<evidence type="ECO:0000313" key="4">
    <source>
        <dbReference type="Proteomes" id="UP000198940"/>
    </source>
</evidence>
<gene>
    <name evidence="1" type="ORF">SAMN04487891_10263</name>
    <name evidence="2" type="ORF">SAMN05216293_0739</name>
</gene>
<dbReference type="AlphaFoldDB" id="A0A1M6RF04"/>
<accession>A0A1M6RF04</accession>
<name>A0A1M6RF04_9FLAO</name>
<reference evidence="2 3" key="1">
    <citation type="submission" date="2016-11" db="EMBL/GenBank/DDBJ databases">
        <authorList>
            <person name="Varghese N."/>
            <person name="Submissions S."/>
        </authorList>
    </citation>
    <scope>NUCLEOTIDE SEQUENCE [LARGE SCALE GENOMIC DNA]</scope>
    <source>
        <strain evidence="2 3">CGMCC 1.12174</strain>
        <strain evidence="1 4">DSM 26351</strain>
    </source>
</reference>
<proteinExistence type="predicted"/>